<accession>A0A1R1EZD1</accession>
<keyword evidence="2 6" id="KW-0288">FMN</keyword>
<keyword evidence="4 6" id="KW-0520">NAD</keyword>
<dbReference type="Pfam" id="PF02525">
    <property type="entry name" value="Flavodoxin_2"/>
    <property type="match status" value="1"/>
</dbReference>
<reference evidence="8 9" key="1">
    <citation type="submission" date="2016-11" db="EMBL/GenBank/DDBJ databases">
        <title>Paenibacillus species isolates.</title>
        <authorList>
            <person name="Beno S.M."/>
        </authorList>
    </citation>
    <scope>NUCLEOTIDE SEQUENCE [LARGE SCALE GENOMIC DNA]</scope>
    <source>
        <strain evidence="8 9">FSL R5-0378</strain>
    </source>
</reference>
<dbReference type="PANTHER" id="PTHR43741">
    <property type="entry name" value="FMN-DEPENDENT NADH-AZOREDUCTASE 1"/>
    <property type="match status" value="1"/>
</dbReference>
<dbReference type="PANTHER" id="PTHR43741:SF4">
    <property type="entry name" value="FMN-DEPENDENT NADH:QUINONE OXIDOREDUCTASE"/>
    <property type="match status" value="1"/>
</dbReference>
<dbReference type="AlphaFoldDB" id="A0A1R1EZD1"/>
<dbReference type="InterPro" id="IPR029039">
    <property type="entry name" value="Flavoprotein-like_sf"/>
</dbReference>
<comment type="function">
    <text evidence="6">Also exhibits azoreductase activity. Catalyzes the reductive cleavage of the azo bond in aromatic azo compounds to the corresponding amines.</text>
</comment>
<dbReference type="EC" id="1.7.1.17" evidence="6"/>
<evidence type="ECO:0000256" key="3">
    <source>
        <dbReference type="ARBA" id="ARBA00023002"/>
    </source>
</evidence>
<dbReference type="Proteomes" id="UP000187172">
    <property type="component" value="Unassembled WGS sequence"/>
</dbReference>
<dbReference type="GO" id="GO:0010181">
    <property type="term" value="F:FMN binding"/>
    <property type="evidence" value="ECO:0007669"/>
    <property type="project" value="UniProtKB-UniRule"/>
</dbReference>
<dbReference type="GO" id="GO:0016655">
    <property type="term" value="F:oxidoreductase activity, acting on NAD(P)H, quinone or similar compound as acceptor"/>
    <property type="evidence" value="ECO:0007669"/>
    <property type="project" value="InterPro"/>
</dbReference>
<name>A0A1R1EZD1_9BACL</name>
<comment type="catalytic activity">
    <reaction evidence="6">
        <text>2 a quinone + NADH + H(+) = 2 a 1,4-benzosemiquinone + NAD(+)</text>
        <dbReference type="Rhea" id="RHEA:65952"/>
        <dbReference type="ChEBI" id="CHEBI:15378"/>
        <dbReference type="ChEBI" id="CHEBI:57540"/>
        <dbReference type="ChEBI" id="CHEBI:57945"/>
        <dbReference type="ChEBI" id="CHEBI:132124"/>
        <dbReference type="ChEBI" id="CHEBI:134225"/>
    </reaction>
</comment>
<evidence type="ECO:0000313" key="8">
    <source>
        <dbReference type="EMBL" id="OMF57179.1"/>
    </source>
</evidence>
<dbReference type="EC" id="1.6.5.-" evidence="6"/>
<dbReference type="Gene3D" id="3.40.50.360">
    <property type="match status" value="1"/>
</dbReference>
<feature type="domain" description="Flavodoxin-like fold" evidence="7">
    <location>
        <begin position="3"/>
        <end position="204"/>
    </location>
</feature>
<keyword evidence="3 6" id="KW-0560">Oxidoreductase</keyword>
<dbReference type="InterPro" id="IPR003680">
    <property type="entry name" value="Flavodoxin_fold"/>
</dbReference>
<sequence length="219" mass="24871">MNKMLVLNAHPDVESTTSVTLNVLESFLQRYRELVPDGEVEQLNLYRDEIPLLDHVALAARSKSAAGQLLTPEEQAVTDRTNELLRQFKDAKNIVIAMPMHNFNIPSKLKDYMDAILIPRETYTFTHSGSVGLLKDGRSVLVIQGSGSIYTNNDWYTEVEYSHQYLRSMFTFMGFDSYEIIRAQGNAVLPKENVLERAKQEALQAAERFAHRMSGSVTR</sequence>
<dbReference type="HAMAP" id="MF_01216">
    <property type="entry name" value="Azoreductase_type1"/>
    <property type="match status" value="1"/>
</dbReference>
<comment type="cofactor">
    <cofactor evidence="6">
        <name>FMN</name>
        <dbReference type="ChEBI" id="CHEBI:58210"/>
    </cofactor>
    <text evidence="6">Binds 1 FMN per subunit.</text>
</comment>
<comment type="function">
    <text evidence="6">Quinone reductase that provides resistance to thiol-specific stress caused by electrophilic quinones.</text>
</comment>
<evidence type="ECO:0000256" key="5">
    <source>
        <dbReference type="ARBA" id="ARBA00048542"/>
    </source>
</evidence>
<evidence type="ECO:0000256" key="4">
    <source>
        <dbReference type="ARBA" id="ARBA00023027"/>
    </source>
</evidence>
<comment type="similarity">
    <text evidence="6">Belongs to the azoreductase type 1 family.</text>
</comment>
<dbReference type="InterPro" id="IPR023048">
    <property type="entry name" value="NADH:quinone_OxRdtase_FMN_depd"/>
</dbReference>
<proteinExistence type="inferred from homology"/>
<dbReference type="GO" id="GO:0016652">
    <property type="term" value="F:oxidoreductase activity, acting on NAD(P)H as acceptor"/>
    <property type="evidence" value="ECO:0007669"/>
    <property type="project" value="UniProtKB-UniRule"/>
</dbReference>
<dbReference type="InterPro" id="IPR050104">
    <property type="entry name" value="FMN-dep_NADH:Q_OxRdtase_AzoR1"/>
</dbReference>
<dbReference type="SUPFAM" id="SSF52218">
    <property type="entry name" value="Flavoproteins"/>
    <property type="match status" value="1"/>
</dbReference>
<comment type="caution">
    <text evidence="6">Lacks conserved residue(s) required for the propagation of feature annotation.</text>
</comment>
<dbReference type="RefSeq" id="WP_076164645.1">
    <property type="nucleotide sequence ID" value="NZ_MRTP01000001.1"/>
</dbReference>
<comment type="subunit">
    <text evidence="6">Homodimer.</text>
</comment>
<evidence type="ECO:0000313" key="9">
    <source>
        <dbReference type="Proteomes" id="UP000187172"/>
    </source>
</evidence>
<dbReference type="EMBL" id="MRTP01000001">
    <property type="protein sequence ID" value="OMF57179.1"/>
    <property type="molecule type" value="Genomic_DNA"/>
</dbReference>
<gene>
    <name evidence="6" type="primary">azoR</name>
    <name evidence="8" type="ORF">BK138_00665</name>
</gene>
<keyword evidence="9" id="KW-1185">Reference proteome</keyword>
<evidence type="ECO:0000259" key="7">
    <source>
        <dbReference type="Pfam" id="PF02525"/>
    </source>
</evidence>
<dbReference type="STRING" id="297318.BK138_00665"/>
<evidence type="ECO:0000256" key="2">
    <source>
        <dbReference type="ARBA" id="ARBA00022643"/>
    </source>
</evidence>
<protein>
    <recommendedName>
        <fullName evidence="6">FMN dependent NADH:quinone oxidoreductase</fullName>
        <ecNumber evidence="6">1.6.5.-</ecNumber>
    </recommendedName>
    <alternativeName>
        <fullName evidence="6">Azo-dye reductase</fullName>
    </alternativeName>
    <alternativeName>
        <fullName evidence="6">FMN-dependent NADH-azo compound oxidoreductase</fullName>
    </alternativeName>
    <alternativeName>
        <fullName evidence="6">FMN-dependent NADH-azoreductase</fullName>
        <ecNumber evidence="6">1.7.1.17</ecNumber>
    </alternativeName>
</protein>
<evidence type="ECO:0000256" key="1">
    <source>
        <dbReference type="ARBA" id="ARBA00022630"/>
    </source>
</evidence>
<organism evidence="8 9">
    <name type="scientific">Paenibacillus rhizosphaerae</name>
    <dbReference type="NCBI Taxonomy" id="297318"/>
    <lineage>
        <taxon>Bacteria</taxon>
        <taxon>Bacillati</taxon>
        <taxon>Bacillota</taxon>
        <taxon>Bacilli</taxon>
        <taxon>Bacillales</taxon>
        <taxon>Paenibacillaceae</taxon>
        <taxon>Paenibacillus</taxon>
    </lineage>
</organism>
<comment type="caution">
    <text evidence="8">The sequence shown here is derived from an EMBL/GenBank/DDBJ whole genome shotgun (WGS) entry which is preliminary data.</text>
</comment>
<evidence type="ECO:0000256" key="6">
    <source>
        <dbReference type="HAMAP-Rule" id="MF_01216"/>
    </source>
</evidence>
<keyword evidence="1 6" id="KW-0285">Flavoprotein</keyword>
<dbReference type="GO" id="GO:0009055">
    <property type="term" value="F:electron transfer activity"/>
    <property type="evidence" value="ECO:0007669"/>
    <property type="project" value="UniProtKB-UniRule"/>
</dbReference>
<comment type="catalytic activity">
    <reaction evidence="5">
        <text>N,N-dimethyl-1,4-phenylenediamine + anthranilate + 2 NAD(+) = 2-(4-dimethylaminophenyl)diazenylbenzoate + 2 NADH + 2 H(+)</text>
        <dbReference type="Rhea" id="RHEA:55872"/>
        <dbReference type="ChEBI" id="CHEBI:15378"/>
        <dbReference type="ChEBI" id="CHEBI:15783"/>
        <dbReference type="ChEBI" id="CHEBI:16567"/>
        <dbReference type="ChEBI" id="CHEBI:57540"/>
        <dbReference type="ChEBI" id="CHEBI:57945"/>
        <dbReference type="ChEBI" id="CHEBI:71579"/>
        <dbReference type="EC" id="1.7.1.17"/>
    </reaction>
    <physiologicalReaction direction="right-to-left" evidence="5">
        <dbReference type="Rhea" id="RHEA:55874"/>
    </physiologicalReaction>
</comment>